<keyword evidence="5" id="KW-1185">Reference proteome</keyword>
<dbReference type="AlphaFoldDB" id="G4T8H3"/>
<dbReference type="EMBL" id="CAFZ01000017">
    <property type="protein sequence ID" value="CCA67616.1"/>
    <property type="molecule type" value="Genomic_DNA"/>
</dbReference>
<evidence type="ECO:0000256" key="1">
    <source>
        <dbReference type="ARBA" id="ARBA00004123"/>
    </source>
</evidence>
<dbReference type="OrthoDB" id="429427at2759"/>
<dbReference type="OMA" id="MKNICLW"/>
<dbReference type="InterPro" id="IPR012890">
    <property type="entry name" value="GCFC2-like"/>
</dbReference>
<protein>
    <recommendedName>
        <fullName evidence="6">GCF C-terminal domain-containing protein</fullName>
    </recommendedName>
</protein>
<dbReference type="GO" id="GO:0071008">
    <property type="term" value="C:U2-type post-mRNA release spliceosomal complex"/>
    <property type="evidence" value="ECO:0007669"/>
    <property type="project" value="InterPro"/>
</dbReference>
<dbReference type="InterPro" id="IPR028211">
    <property type="entry name" value="Ntr2"/>
</dbReference>
<gene>
    <name evidence="4" type="ORF">PIIN_01444</name>
</gene>
<feature type="compositionally biased region" description="Basic and acidic residues" evidence="3">
    <location>
        <begin position="213"/>
        <end position="230"/>
    </location>
</feature>
<feature type="region of interest" description="Disordered" evidence="3">
    <location>
        <begin position="450"/>
        <end position="486"/>
    </location>
</feature>
<evidence type="ECO:0000256" key="3">
    <source>
        <dbReference type="SAM" id="MobiDB-lite"/>
    </source>
</evidence>
<dbReference type="InParanoid" id="G4T8H3"/>
<dbReference type="STRING" id="1109443.G4T8H3"/>
<comment type="subcellular location">
    <subcellularLocation>
        <location evidence="1">Nucleus</location>
    </subcellularLocation>
</comment>
<organism evidence="4 5">
    <name type="scientific">Serendipita indica (strain DSM 11827)</name>
    <name type="common">Root endophyte fungus</name>
    <name type="synonym">Piriformospora indica</name>
    <dbReference type="NCBI Taxonomy" id="1109443"/>
    <lineage>
        <taxon>Eukaryota</taxon>
        <taxon>Fungi</taxon>
        <taxon>Dikarya</taxon>
        <taxon>Basidiomycota</taxon>
        <taxon>Agaricomycotina</taxon>
        <taxon>Agaricomycetes</taxon>
        <taxon>Sebacinales</taxon>
        <taxon>Serendipitaceae</taxon>
        <taxon>Serendipita</taxon>
    </lineage>
</organism>
<dbReference type="eggNOG" id="KOG2136">
    <property type="taxonomic scope" value="Eukaryota"/>
</dbReference>
<reference evidence="4 5" key="1">
    <citation type="journal article" date="2011" name="PLoS Pathog.">
        <title>Endophytic Life Strategies Decoded by Genome and Transcriptome Analyses of the Mutualistic Root Symbiont Piriformospora indica.</title>
        <authorList>
            <person name="Zuccaro A."/>
            <person name="Lahrmann U."/>
            <person name="Guldener U."/>
            <person name="Langen G."/>
            <person name="Pfiffi S."/>
            <person name="Biedenkopf D."/>
            <person name="Wong P."/>
            <person name="Samans B."/>
            <person name="Grimm C."/>
            <person name="Basiewicz M."/>
            <person name="Murat C."/>
            <person name="Martin F."/>
            <person name="Kogel K.H."/>
        </authorList>
    </citation>
    <scope>NUCLEOTIDE SEQUENCE [LARGE SCALE GENOMIC DNA]</scope>
    <source>
        <strain evidence="4 5">DSM 11827</strain>
    </source>
</reference>
<feature type="region of interest" description="Disordered" evidence="3">
    <location>
        <begin position="180"/>
        <end position="264"/>
    </location>
</feature>
<dbReference type="Proteomes" id="UP000007148">
    <property type="component" value="Unassembled WGS sequence"/>
</dbReference>
<feature type="compositionally biased region" description="Acidic residues" evidence="3">
    <location>
        <begin position="231"/>
        <end position="244"/>
    </location>
</feature>
<dbReference type="GO" id="GO:0003677">
    <property type="term" value="F:DNA binding"/>
    <property type="evidence" value="ECO:0007669"/>
    <property type="project" value="InterPro"/>
</dbReference>
<evidence type="ECO:0000313" key="5">
    <source>
        <dbReference type="Proteomes" id="UP000007148"/>
    </source>
</evidence>
<dbReference type="PANTHER" id="PTHR12214:SF0">
    <property type="entry name" value="LD29489P"/>
    <property type="match status" value="1"/>
</dbReference>
<feature type="region of interest" description="Disordered" evidence="3">
    <location>
        <begin position="40"/>
        <end position="67"/>
    </location>
</feature>
<sequence>MAETPTFVKRVKSKTIRARDENNEEEGVAEVKTVVSNFKNKAKGRSKPQSRLSFGLEADEGGEGDDGGVFQVKKSALSRKMKSGISVSSSPGASITARLEQTSIATRQEGPKYDAAYLQELKASTNSARPPNFDSSRTGEKMDVDSELTFDESEMDGAVIENMEELPLISTHTKETLIPTESSIKAAKEKRDRLRKTGAATGGEEDFISLTVAKRDDFAPGPHPESRLMREDDDLGEGDDDDAEYTGAQERIALSKKGRKEEAKQRKKGIAEMIEEVDEQDEETMEWELAQVKRAVPTSAADSKPLQSRVYKAQPIPTPIAIPSIDSAVLRISSGLASLNTSHSQNASNMASLAQDMIQYTTEQDNIRRQVEETESKRAWFQTFRDRIETLADFFDAKYPALEKLEEEHLSLLKERAEMITKRRTDDNEDDLVLIFGVPLDLQNQEAVTDELGRGLPSNSKPQSAVRKERRQARTQRHTSSSMEEGYATDAALSAGDAADFQQAMTSLKEKVDTELLEDVKAKAYRDPRHGIAVWFREWKEKWPDVYMNAFGGMALVQCWEYWARVEQLRWLPFDHTPRLEEFKWYSQLHDYAHPEMEEDEEVRPEDELPIIMCSNMLIPRLNAIIAGGAFDAYSKPHVLRAIDLAEQVEASLGRENIRYSSLLTSISKAYIRAQSELTAQYQRFYLSADRTRTVFDPEVIQARQRYLRRVSKLLSNVVQWRKYTKERDGLGRLVTELTQLLYDISLPAWDIGGEGVLNKAIRSIPPELIPDAVKSKIS</sequence>
<proteinExistence type="predicted"/>
<dbReference type="PANTHER" id="PTHR12214">
    <property type="entry name" value="GC-RICH SEQUENCE DNA-BINDING FACTOR"/>
    <property type="match status" value="1"/>
</dbReference>
<evidence type="ECO:0008006" key="6">
    <source>
        <dbReference type="Google" id="ProtNLM"/>
    </source>
</evidence>
<feature type="region of interest" description="Disordered" evidence="3">
    <location>
        <begin position="122"/>
        <end position="143"/>
    </location>
</feature>
<keyword evidence="2" id="KW-0539">Nucleus</keyword>
<feature type="compositionally biased region" description="Polar residues" evidence="3">
    <location>
        <begin position="122"/>
        <end position="136"/>
    </location>
</feature>
<name>G4T8H3_SERID</name>
<feature type="compositionally biased region" description="Acidic residues" evidence="3">
    <location>
        <begin position="57"/>
        <end position="66"/>
    </location>
</feature>
<comment type="caution">
    <text evidence="4">The sequence shown here is derived from an EMBL/GenBank/DDBJ whole genome shotgun (WGS) entry which is preliminary data.</text>
</comment>
<evidence type="ECO:0000256" key="2">
    <source>
        <dbReference type="ARBA" id="ARBA00023242"/>
    </source>
</evidence>
<accession>G4T8H3</accession>
<dbReference type="Pfam" id="PF15458">
    <property type="entry name" value="NTR2"/>
    <property type="match status" value="1"/>
</dbReference>
<feature type="compositionally biased region" description="Basic residues" evidence="3">
    <location>
        <begin position="468"/>
        <end position="477"/>
    </location>
</feature>
<evidence type="ECO:0000313" key="4">
    <source>
        <dbReference type="EMBL" id="CCA67616.1"/>
    </source>
</evidence>
<dbReference type="GO" id="GO:0000390">
    <property type="term" value="P:spliceosomal complex disassembly"/>
    <property type="evidence" value="ECO:0007669"/>
    <property type="project" value="InterPro"/>
</dbReference>
<dbReference type="HOGENOM" id="CLU_020074_0_0_1"/>